<evidence type="ECO:0000313" key="2">
    <source>
        <dbReference type="EMBL" id="GBP05676.1"/>
    </source>
</evidence>
<sequence length="138" mass="15880">MRLKFYRHLCRFFTVQLLRLILSLSSFRKKSLSPSQCGSGTAGDRRCRCVDEGADRQLNGAKHGASGSIGLSQKYIDQPARFRIHFNVSSGMEVTLLDKICHHSKVIKPFGHRRAALLIIVLVYRYEKKEKLYFSYRV</sequence>
<evidence type="ECO:0000313" key="3">
    <source>
        <dbReference type="Proteomes" id="UP000299102"/>
    </source>
</evidence>
<protein>
    <submittedName>
        <fullName evidence="2">Uncharacterized protein</fullName>
    </submittedName>
</protein>
<reference evidence="2 3" key="1">
    <citation type="journal article" date="2019" name="Commun. Biol.">
        <title>The bagworm genome reveals a unique fibroin gene that provides high tensile strength.</title>
        <authorList>
            <person name="Kono N."/>
            <person name="Nakamura H."/>
            <person name="Ohtoshi R."/>
            <person name="Tomita M."/>
            <person name="Numata K."/>
            <person name="Arakawa K."/>
        </authorList>
    </citation>
    <scope>NUCLEOTIDE SEQUENCE [LARGE SCALE GENOMIC DNA]</scope>
</reference>
<feature type="signal peptide" evidence="1">
    <location>
        <begin position="1"/>
        <end position="23"/>
    </location>
</feature>
<proteinExistence type="predicted"/>
<comment type="caution">
    <text evidence="2">The sequence shown here is derived from an EMBL/GenBank/DDBJ whole genome shotgun (WGS) entry which is preliminary data.</text>
</comment>
<organism evidence="2 3">
    <name type="scientific">Eumeta variegata</name>
    <name type="common">Bagworm moth</name>
    <name type="synonym">Eumeta japonica</name>
    <dbReference type="NCBI Taxonomy" id="151549"/>
    <lineage>
        <taxon>Eukaryota</taxon>
        <taxon>Metazoa</taxon>
        <taxon>Ecdysozoa</taxon>
        <taxon>Arthropoda</taxon>
        <taxon>Hexapoda</taxon>
        <taxon>Insecta</taxon>
        <taxon>Pterygota</taxon>
        <taxon>Neoptera</taxon>
        <taxon>Endopterygota</taxon>
        <taxon>Lepidoptera</taxon>
        <taxon>Glossata</taxon>
        <taxon>Ditrysia</taxon>
        <taxon>Tineoidea</taxon>
        <taxon>Psychidae</taxon>
        <taxon>Oiketicinae</taxon>
        <taxon>Eumeta</taxon>
    </lineage>
</organism>
<keyword evidence="3" id="KW-1185">Reference proteome</keyword>
<dbReference type="AlphaFoldDB" id="A0A4C1SUQ7"/>
<dbReference type="Proteomes" id="UP000299102">
    <property type="component" value="Unassembled WGS sequence"/>
</dbReference>
<accession>A0A4C1SUQ7</accession>
<evidence type="ECO:0000256" key="1">
    <source>
        <dbReference type="SAM" id="SignalP"/>
    </source>
</evidence>
<name>A0A4C1SUQ7_EUMVA</name>
<gene>
    <name evidence="2" type="ORF">EVAR_5022_1</name>
</gene>
<keyword evidence="1" id="KW-0732">Signal</keyword>
<feature type="chain" id="PRO_5020034335" evidence="1">
    <location>
        <begin position="24"/>
        <end position="138"/>
    </location>
</feature>
<dbReference type="EMBL" id="BGZK01000019">
    <property type="protein sequence ID" value="GBP05676.1"/>
    <property type="molecule type" value="Genomic_DNA"/>
</dbReference>